<proteinExistence type="predicted"/>
<accession>A0A1I7SYU1</accession>
<dbReference type="eggNOG" id="ENOG502TJ8A">
    <property type="taxonomic scope" value="Eukaryota"/>
</dbReference>
<feature type="compositionally biased region" description="Basic and acidic residues" evidence="1">
    <location>
        <begin position="111"/>
        <end position="121"/>
    </location>
</feature>
<dbReference type="AlphaFoldDB" id="A0A1I7SYU1"/>
<name>A0A1I7SYU1_9PELO</name>
<dbReference type="WBParaSite" id="Csp11.Scaffold354.g869.t1">
    <property type="protein sequence ID" value="Csp11.Scaffold354.g869.t1"/>
    <property type="gene ID" value="Csp11.Scaffold354.g869"/>
</dbReference>
<evidence type="ECO:0000313" key="2">
    <source>
        <dbReference type="Proteomes" id="UP000095282"/>
    </source>
</evidence>
<evidence type="ECO:0000313" key="3">
    <source>
        <dbReference type="WBParaSite" id="Csp11.Scaffold354.g869.t1"/>
    </source>
</evidence>
<keyword evidence="2" id="KW-1185">Reference proteome</keyword>
<evidence type="ECO:0000256" key="1">
    <source>
        <dbReference type="SAM" id="MobiDB-lite"/>
    </source>
</evidence>
<dbReference type="Proteomes" id="UP000095282">
    <property type="component" value="Unplaced"/>
</dbReference>
<protein>
    <submittedName>
        <fullName evidence="3">Expressed conserved protein</fullName>
    </submittedName>
</protein>
<sequence>MMMQDRSRPKTLVKRRPYVGPPKWPMYFASVCATDIPDEGSPTRFAQWNKIVQVPIGDAEKLDTVTTWVTTGSYSTGCPSSWKQYPDRVHFLSEYSSEDQTYPPFNLEKMAQRRRESPHEYDDQDSTEPPEVEYDWRVEPVQRVPKSLIDFYRDVHDYRSGLMLPAPEEGAQAMKEEIDGNNSNNMDLSQYIEDTEVIVYEPYVMYLYPVIPIAPDNNDPYLFEPEARPFNLNNECY</sequence>
<organism evidence="2 3">
    <name type="scientific">Caenorhabditis tropicalis</name>
    <dbReference type="NCBI Taxonomy" id="1561998"/>
    <lineage>
        <taxon>Eukaryota</taxon>
        <taxon>Metazoa</taxon>
        <taxon>Ecdysozoa</taxon>
        <taxon>Nematoda</taxon>
        <taxon>Chromadorea</taxon>
        <taxon>Rhabditida</taxon>
        <taxon>Rhabditina</taxon>
        <taxon>Rhabditomorpha</taxon>
        <taxon>Rhabditoidea</taxon>
        <taxon>Rhabditidae</taxon>
        <taxon>Peloderinae</taxon>
        <taxon>Caenorhabditis</taxon>
    </lineage>
</organism>
<reference evidence="3" key="1">
    <citation type="submission" date="2016-11" db="UniProtKB">
        <authorList>
            <consortium name="WormBaseParasite"/>
        </authorList>
    </citation>
    <scope>IDENTIFICATION</scope>
</reference>
<feature type="region of interest" description="Disordered" evidence="1">
    <location>
        <begin position="111"/>
        <end position="130"/>
    </location>
</feature>